<comment type="caution">
    <text evidence="7">The sequence shown here is derived from an EMBL/GenBank/DDBJ whole genome shotgun (WGS) entry which is preliminary data.</text>
</comment>
<keyword evidence="3 5" id="KW-0808">Transferase</keyword>
<evidence type="ECO:0000256" key="1">
    <source>
        <dbReference type="ARBA" id="ARBA00004370"/>
    </source>
</evidence>
<dbReference type="PIRSF" id="PIRSF015665">
    <property type="entry name" value="CHOPT"/>
    <property type="match status" value="1"/>
</dbReference>
<dbReference type="PANTHER" id="PTHR10414:SF71">
    <property type="entry name" value="FI05338P"/>
    <property type="match status" value="1"/>
</dbReference>
<name>A0ABQ9ER21_TEGGR</name>
<dbReference type="Pfam" id="PF01066">
    <property type="entry name" value="CDP-OH_P_transf"/>
    <property type="match status" value="1"/>
</dbReference>
<dbReference type="Gene3D" id="1.20.120.1760">
    <property type="match status" value="1"/>
</dbReference>
<comment type="subcellular location">
    <subcellularLocation>
        <location evidence="1">Membrane</location>
    </subcellularLocation>
</comment>
<comment type="similarity">
    <text evidence="2 5">Belongs to the CDP-alcohol phosphatidyltransferase class-I family.</text>
</comment>
<evidence type="ECO:0000256" key="5">
    <source>
        <dbReference type="RuleBase" id="RU003750"/>
    </source>
</evidence>
<keyword evidence="6" id="KW-0812">Transmembrane</keyword>
<evidence type="ECO:0000256" key="4">
    <source>
        <dbReference type="ARBA" id="ARBA00023136"/>
    </source>
</evidence>
<dbReference type="PROSITE" id="PS00379">
    <property type="entry name" value="CDP_ALCOHOL_P_TRANSF"/>
    <property type="match status" value="1"/>
</dbReference>
<protein>
    <recommendedName>
        <fullName evidence="9">Ethanolaminephosphotransferase 1</fullName>
    </recommendedName>
</protein>
<dbReference type="InterPro" id="IPR000462">
    <property type="entry name" value="CDP-OH_P_trans"/>
</dbReference>
<dbReference type="EMBL" id="JARBDR010000813">
    <property type="protein sequence ID" value="KAJ8306027.1"/>
    <property type="molecule type" value="Genomic_DNA"/>
</dbReference>
<feature type="transmembrane region" description="Helical" evidence="6">
    <location>
        <begin position="269"/>
        <end position="289"/>
    </location>
</feature>
<feature type="transmembrane region" description="Helical" evidence="6">
    <location>
        <begin position="155"/>
        <end position="175"/>
    </location>
</feature>
<feature type="transmembrane region" description="Helical" evidence="6">
    <location>
        <begin position="187"/>
        <end position="207"/>
    </location>
</feature>
<accession>A0ABQ9ER21</accession>
<gene>
    <name evidence="7" type="ORF">KUTeg_016572</name>
</gene>
<evidence type="ECO:0000256" key="3">
    <source>
        <dbReference type="ARBA" id="ARBA00022679"/>
    </source>
</evidence>
<dbReference type="Proteomes" id="UP001217089">
    <property type="component" value="Unassembled WGS sequence"/>
</dbReference>
<dbReference type="InterPro" id="IPR014472">
    <property type="entry name" value="CHOPT"/>
</dbReference>
<organism evidence="7 8">
    <name type="scientific">Tegillarca granosa</name>
    <name type="common">Malaysian cockle</name>
    <name type="synonym">Anadara granosa</name>
    <dbReference type="NCBI Taxonomy" id="220873"/>
    <lineage>
        <taxon>Eukaryota</taxon>
        <taxon>Metazoa</taxon>
        <taxon>Spiralia</taxon>
        <taxon>Lophotrochozoa</taxon>
        <taxon>Mollusca</taxon>
        <taxon>Bivalvia</taxon>
        <taxon>Autobranchia</taxon>
        <taxon>Pteriomorphia</taxon>
        <taxon>Arcoida</taxon>
        <taxon>Arcoidea</taxon>
        <taxon>Arcidae</taxon>
        <taxon>Tegillarca</taxon>
    </lineage>
</organism>
<evidence type="ECO:0000313" key="8">
    <source>
        <dbReference type="Proteomes" id="UP001217089"/>
    </source>
</evidence>
<evidence type="ECO:0008006" key="9">
    <source>
        <dbReference type="Google" id="ProtNLM"/>
    </source>
</evidence>
<sequence>MEGFRYLTPQILAGFDKYKYSSVDTSPVSKYITHPFWNWVVELYPKWLAPNLLTLIGFMQLIMNVCLMTYYDPHFYAASRDHPEYPPVPNWVWLVCAINNFLSHTLDGTDGKQARRTNSSSPLGELFDHGLDSWASMFMPVAIYSIFGRGEFGVGVYRTFFVLLGLNFCFILSHWEKYNTCVLFLPWGYDIGLLSMTVVYFITSIGGTDMWKFKVPVLDYPVSEVIEIIMHCKLYFSIGVFGLTCPPVIWNIYKSYRDKTGNMLSPWEAIRPLVSTMILFTLMISWAALSSNDVIELQPRLFYWTTGTAFSNITPSATVELCLLWGYCILATVAHLHFGFCVVKEMCEHFNINALTIKKKEE</sequence>
<dbReference type="InterPro" id="IPR048254">
    <property type="entry name" value="CDP_ALCOHOL_P_TRANSF_CS"/>
</dbReference>
<feature type="transmembrane region" description="Helical" evidence="6">
    <location>
        <begin position="228"/>
        <end position="249"/>
    </location>
</feature>
<keyword evidence="4 6" id="KW-0472">Membrane</keyword>
<evidence type="ECO:0000313" key="7">
    <source>
        <dbReference type="EMBL" id="KAJ8306027.1"/>
    </source>
</evidence>
<evidence type="ECO:0000256" key="2">
    <source>
        <dbReference type="ARBA" id="ARBA00010441"/>
    </source>
</evidence>
<keyword evidence="6" id="KW-1133">Transmembrane helix</keyword>
<keyword evidence="8" id="KW-1185">Reference proteome</keyword>
<feature type="transmembrane region" description="Helical" evidence="6">
    <location>
        <begin position="324"/>
        <end position="343"/>
    </location>
</feature>
<dbReference type="PANTHER" id="PTHR10414">
    <property type="entry name" value="ETHANOLAMINEPHOSPHOTRANSFERASE"/>
    <property type="match status" value="1"/>
</dbReference>
<dbReference type="InterPro" id="IPR043130">
    <property type="entry name" value="CDP-OH_PTrfase_TM_dom"/>
</dbReference>
<evidence type="ECO:0000256" key="6">
    <source>
        <dbReference type="SAM" id="Phobius"/>
    </source>
</evidence>
<reference evidence="7 8" key="1">
    <citation type="submission" date="2022-12" db="EMBL/GenBank/DDBJ databases">
        <title>Chromosome-level genome of Tegillarca granosa.</title>
        <authorList>
            <person name="Kim J."/>
        </authorList>
    </citation>
    <scope>NUCLEOTIDE SEQUENCE [LARGE SCALE GENOMIC DNA]</scope>
    <source>
        <strain evidence="7">Teg-2019</strain>
        <tissue evidence="7">Adductor muscle</tissue>
    </source>
</reference>
<proteinExistence type="inferred from homology"/>